<dbReference type="Pfam" id="PF01478">
    <property type="entry name" value="Peptidase_A24"/>
    <property type="match status" value="1"/>
</dbReference>
<evidence type="ECO:0000256" key="7">
    <source>
        <dbReference type="SAM" id="Phobius"/>
    </source>
</evidence>
<proteinExistence type="inferred from homology"/>
<gene>
    <name evidence="10" type="ORF">GCM10023225_07570</name>
</gene>
<dbReference type="InterPro" id="IPR010627">
    <property type="entry name" value="Prepilin_pept_A24_N"/>
</dbReference>
<evidence type="ECO:0000256" key="3">
    <source>
        <dbReference type="ARBA" id="ARBA00022475"/>
    </source>
</evidence>
<organism evidence="10 11">
    <name type="scientific">Kineococcus glutinatus</name>
    <dbReference type="NCBI Taxonomy" id="1070872"/>
    <lineage>
        <taxon>Bacteria</taxon>
        <taxon>Bacillati</taxon>
        <taxon>Actinomycetota</taxon>
        <taxon>Actinomycetes</taxon>
        <taxon>Kineosporiales</taxon>
        <taxon>Kineosporiaceae</taxon>
        <taxon>Kineococcus</taxon>
    </lineage>
</organism>
<dbReference type="PANTHER" id="PTHR30487">
    <property type="entry name" value="TYPE 4 PREPILIN-LIKE PROTEINS LEADER PEPTIDE-PROCESSING ENZYME"/>
    <property type="match status" value="1"/>
</dbReference>
<evidence type="ECO:0000256" key="1">
    <source>
        <dbReference type="ARBA" id="ARBA00004651"/>
    </source>
</evidence>
<feature type="domain" description="Prepilin type IV endopeptidase peptidase" evidence="8">
    <location>
        <begin position="110"/>
        <end position="218"/>
    </location>
</feature>
<reference evidence="11" key="1">
    <citation type="journal article" date="2019" name="Int. J. Syst. Evol. Microbiol.">
        <title>The Global Catalogue of Microorganisms (GCM) 10K type strain sequencing project: providing services to taxonomists for standard genome sequencing and annotation.</title>
        <authorList>
            <consortium name="The Broad Institute Genomics Platform"/>
            <consortium name="The Broad Institute Genome Sequencing Center for Infectious Disease"/>
            <person name="Wu L."/>
            <person name="Ma J."/>
        </authorList>
    </citation>
    <scope>NUCLEOTIDE SEQUENCE [LARGE SCALE GENOMIC DNA]</scope>
    <source>
        <strain evidence="11">JCM 18126</strain>
    </source>
</reference>
<dbReference type="EMBL" id="BAABIL010000091">
    <property type="protein sequence ID" value="GAA4967472.1"/>
    <property type="molecule type" value="Genomic_DNA"/>
</dbReference>
<accession>A0ABP9HCK3</accession>
<evidence type="ECO:0000256" key="2">
    <source>
        <dbReference type="ARBA" id="ARBA00005801"/>
    </source>
</evidence>
<dbReference type="Gene3D" id="1.20.120.1220">
    <property type="match status" value="1"/>
</dbReference>
<evidence type="ECO:0000256" key="6">
    <source>
        <dbReference type="ARBA" id="ARBA00023136"/>
    </source>
</evidence>
<keyword evidence="4 7" id="KW-0812">Transmembrane</keyword>
<evidence type="ECO:0000259" key="9">
    <source>
        <dbReference type="Pfam" id="PF06750"/>
    </source>
</evidence>
<protein>
    <submittedName>
        <fullName evidence="10">A24 family peptidase</fullName>
    </submittedName>
</protein>
<dbReference type="Proteomes" id="UP001501195">
    <property type="component" value="Unassembled WGS sequence"/>
</dbReference>
<evidence type="ECO:0000256" key="4">
    <source>
        <dbReference type="ARBA" id="ARBA00022692"/>
    </source>
</evidence>
<feature type="domain" description="Prepilin peptidase A24 N-terminal" evidence="9">
    <location>
        <begin position="16"/>
        <end position="97"/>
    </location>
</feature>
<dbReference type="InterPro" id="IPR000045">
    <property type="entry name" value="Prepilin_IV_endopep_pep"/>
</dbReference>
<feature type="transmembrane region" description="Helical" evidence="7">
    <location>
        <begin position="236"/>
        <end position="259"/>
    </location>
</feature>
<keyword evidence="3" id="KW-1003">Cell membrane</keyword>
<evidence type="ECO:0000313" key="11">
    <source>
        <dbReference type="Proteomes" id="UP001501195"/>
    </source>
</evidence>
<keyword evidence="6 7" id="KW-0472">Membrane</keyword>
<feature type="transmembrane region" description="Helical" evidence="7">
    <location>
        <begin position="6"/>
        <end position="29"/>
    </location>
</feature>
<feature type="transmembrane region" description="Helical" evidence="7">
    <location>
        <begin position="105"/>
        <end position="125"/>
    </location>
</feature>
<dbReference type="PANTHER" id="PTHR30487:SF0">
    <property type="entry name" value="PREPILIN LEADER PEPTIDASE_N-METHYLTRANSFERASE-RELATED"/>
    <property type="match status" value="1"/>
</dbReference>
<feature type="transmembrane region" description="Helical" evidence="7">
    <location>
        <begin position="206"/>
        <end position="224"/>
    </location>
</feature>
<sequence>MAPADAGGALVAIAAVLGLLIGSFLNVVVHRVPRGESVVTPASRCPGCGHAVRRRDNVPVLSWLLLRGRCRDCAAPISVRYPLVELGTGLLFGAVSWLVGPSWELPAYLYLAAIAVALALIDLDVQRLPDAIVKPSYVVAAVLLAGASAATGEWDAAVRAGIGCAALVALYTPLWFFGGMGRGDVKLAGVLGLYLGWWGWDALVVGGFAAFLLGGVVGAGLLVARRAGRRTRIPFGPSMLAGALLALFVAAPVGDWYLALVGLAPTS</sequence>
<evidence type="ECO:0000313" key="10">
    <source>
        <dbReference type="EMBL" id="GAA4967472.1"/>
    </source>
</evidence>
<dbReference type="Pfam" id="PF06750">
    <property type="entry name" value="A24_N_bact"/>
    <property type="match status" value="1"/>
</dbReference>
<comment type="subcellular location">
    <subcellularLocation>
        <location evidence="1">Cell membrane</location>
        <topology evidence="1">Multi-pass membrane protein</topology>
    </subcellularLocation>
</comment>
<comment type="caution">
    <text evidence="10">The sequence shown here is derived from an EMBL/GenBank/DDBJ whole genome shotgun (WGS) entry which is preliminary data.</text>
</comment>
<comment type="similarity">
    <text evidence="2">Belongs to the peptidase A24 family.</text>
</comment>
<keyword evidence="11" id="KW-1185">Reference proteome</keyword>
<feature type="transmembrane region" description="Helical" evidence="7">
    <location>
        <begin position="156"/>
        <end position="177"/>
    </location>
</feature>
<name>A0ABP9HCK3_9ACTN</name>
<dbReference type="InterPro" id="IPR050882">
    <property type="entry name" value="Prepilin_peptidase/N-MTase"/>
</dbReference>
<evidence type="ECO:0000256" key="5">
    <source>
        <dbReference type="ARBA" id="ARBA00022989"/>
    </source>
</evidence>
<keyword evidence="5 7" id="KW-1133">Transmembrane helix</keyword>
<dbReference type="RefSeq" id="WP_345711018.1">
    <property type="nucleotide sequence ID" value="NZ_BAABIL010000091.1"/>
</dbReference>
<evidence type="ECO:0000259" key="8">
    <source>
        <dbReference type="Pfam" id="PF01478"/>
    </source>
</evidence>
<feature type="transmembrane region" description="Helical" evidence="7">
    <location>
        <begin position="79"/>
        <end position="99"/>
    </location>
</feature>